<proteinExistence type="inferred from homology"/>
<feature type="compositionally biased region" description="Low complexity" evidence="10">
    <location>
        <begin position="64"/>
        <end position="82"/>
    </location>
</feature>
<evidence type="ECO:0000256" key="9">
    <source>
        <dbReference type="ARBA" id="ARBA00041273"/>
    </source>
</evidence>
<evidence type="ECO:0000256" key="2">
    <source>
        <dbReference type="ARBA" id="ARBA00004496"/>
    </source>
</evidence>
<evidence type="ECO:0000256" key="5">
    <source>
        <dbReference type="ARBA" id="ARBA00022490"/>
    </source>
</evidence>
<dbReference type="SUPFAM" id="SSF103657">
    <property type="entry name" value="BAR/IMD domain-like"/>
    <property type="match status" value="1"/>
</dbReference>
<accession>A0A8H7QTV9</accession>
<evidence type="ECO:0000256" key="7">
    <source>
        <dbReference type="ARBA" id="ARBA00023136"/>
    </source>
</evidence>
<feature type="region of interest" description="Disordered" evidence="10">
    <location>
        <begin position="63"/>
        <end position="100"/>
    </location>
</feature>
<dbReference type="GO" id="GO:0000422">
    <property type="term" value="P:autophagy of mitochondrion"/>
    <property type="evidence" value="ECO:0007669"/>
    <property type="project" value="TreeGrafter"/>
</dbReference>
<gene>
    <name evidence="12" type="ORF">INT47_000391</name>
</gene>
<evidence type="ECO:0000256" key="4">
    <source>
        <dbReference type="ARBA" id="ARBA00022448"/>
    </source>
</evidence>
<evidence type="ECO:0000256" key="10">
    <source>
        <dbReference type="SAM" id="MobiDB-lite"/>
    </source>
</evidence>
<dbReference type="InterPro" id="IPR027267">
    <property type="entry name" value="AH/BAR_dom_sf"/>
</dbReference>
<dbReference type="InterPro" id="IPR015404">
    <property type="entry name" value="Vps5_C"/>
</dbReference>
<dbReference type="SUPFAM" id="SSF64268">
    <property type="entry name" value="PX domain"/>
    <property type="match status" value="1"/>
</dbReference>
<dbReference type="PANTHER" id="PTHR45949">
    <property type="entry name" value="SORTING NEXIN-4"/>
    <property type="match status" value="1"/>
</dbReference>
<name>A0A8H7QTV9_9FUNG</name>
<dbReference type="OrthoDB" id="205639at2759"/>
<dbReference type="PROSITE" id="PS50195">
    <property type="entry name" value="PX"/>
    <property type="match status" value="1"/>
</dbReference>
<dbReference type="GO" id="GO:0061709">
    <property type="term" value="P:reticulophagy"/>
    <property type="evidence" value="ECO:0007669"/>
    <property type="project" value="TreeGrafter"/>
</dbReference>
<reference evidence="12" key="1">
    <citation type="submission" date="2020-12" db="EMBL/GenBank/DDBJ databases">
        <title>Metabolic potential, ecology and presence of endohyphal bacteria is reflected in genomic diversity of Mucoromycotina.</title>
        <authorList>
            <person name="Muszewska A."/>
            <person name="Okrasinska A."/>
            <person name="Steczkiewicz K."/>
            <person name="Drgas O."/>
            <person name="Orlowska M."/>
            <person name="Perlinska-Lenart U."/>
            <person name="Aleksandrzak-Piekarczyk T."/>
            <person name="Szatraj K."/>
            <person name="Zielenkiewicz U."/>
            <person name="Pilsyk S."/>
            <person name="Malc E."/>
            <person name="Mieczkowski P."/>
            <person name="Kruszewska J.S."/>
            <person name="Biernat P."/>
            <person name="Pawlowska J."/>
        </authorList>
    </citation>
    <scope>NUCLEOTIDE SEQUENCE</scope>
    <source>
        <strain evidence="12">WA0000017839</strain>
    </source>
</reference>
<dbReference type="Pfam" id="PF00787">
    <property type="entry name" value="PX"/>
    <property type="match status" value="1"/>
</dbReference>
<keyword evidence="13" id="KW-1185">Reference proteome</keyword>
<dbReference type="Pfam" id="PF09325">
    <property type="entry name" value="Vps5"/>
    <property type="match status" value="1"/>
</dbReference>
<feature type="domain" description="PX" evidence="11">
    <location>
        <begin position="115"/>
        <end position="234"/>
    </location>
</feature>
<keyword evidence="4" id="KW-0813">Transport</keyword>
<organism evidence="12 13">
    <name type="scientific">Mucor saturninus</name>
    <dbReference type="NCBI Taxonomy" id="64648"/>
    <lineage>
        <taxon>Eukaryota</taxon>
        <taxon>Fungi</taxon>
        <taxon>Fungi incertae sedis</taxon>
        <taxon>Mucoromycota</taxon>
        <taxon>Mucoromycotina</taxon>
        <taxon>Mucoromycetes</taxon>
        <taxon>Mucorales</taxon>
        <taxon>Mucorineae</taxon>
        <taxon>Mucoraceae</taxon>
        <taxon>Mucor</taxon>
    </lineage>
</organism>
<evidence type="ECO:0000256" key="1">
    <source>
        <dbReference type="ARBA" id="ARBA00004184"/>
    </source>
</evidence>
<dbReference type="GO" id="GO:0035091">
    <property type="term" value="F:phosphatidylinositol binding"/>
    <property type="evidence" value="ECO:0007669"/>
    <property type="project" value="InterPro"/>
</dbReference>
<dbReference type="Gene3D" id="3.30.1520.10">
    <property type="entry name" value="Phox-like domain"/>
    <property type="match status" value="1"/>
</dbReference>
<dbReference type="Gene3D" id="1.20.1270.60">
    <property type="entry name" value="Arfaptin homology (AH) domain/BAR domain"/>
    <property type="match status" value="1"/>
</dbReference>
<keyword evidence="5" id="KW-0963">Cytoplasm</keyword>
<dbReference type="InterPro" id="IPR036871">
    <property type="entry name" value="PX_dom_sf"/>
</dbReference>
<dbReference type="GO" id="GO:0032456">
    <property type="term" value="P:endocytic recycling"/>
    <property type="evidence" value="ECO:0007669"/>
    <property type="project" value="TreeGrafter"/>
</dbReference>
<dbReference type="SMART" id="SM00312">
    <property type="entry name" value="PX"/>
    <property type="match status" value="1"/>
</dbReference>
<comment type="subcellular location">
    <subcellularLocation>
        <location evidence="2">Cytoplasm</location>
    </subcellularLocation>
    <subcellularLocation>
        <location evidence="1">Endomembrane system</location>
        <topology evidence="1">Peripheral membrane protein</topology>
    </subcellularLocation>
</comment>
<comment type="similarity">
    <text evidence="3">Belongs to the sorting nexin family.</text>
</comment>
<dbReference type="Proteomes" id="UP000603453">
    <property type="component" value="Unassembled WGS sequence"/>
</dbReference>
<evidence type="ECO:0000256" key="8">
    <source>
        <dbReference type="ARBA" id="ARBA00040748"/>
    </source>
</evidence>
<dbReference type="GO" id="GO:0000407">
    <property type="term" value="C:phagophore assembly site"/>
    <property type="evidence" value="ECO:0007669"/>
    <property type="project" value="TreeGrafter"/>
</dbReference>
<dbReference type="GO" id="GO:0005769">
    <property type="term" value="C:early endosome"/>
    <property type="evidence" value="ECO:0007669"/>
    <property type="project" value="TreeGrafter"/>
</dbReference>
<dbReference type="AlphaFoldDB" id="A0A8H7QTV9"/>
<evidence type="ECO:0000259" key="11">
    <source>
        <dbReference type="PROSITE" id="PS50195"/>
    </source>
</evidence>
<dbReference type="EMBL" id="JAEPRD010000115">
    <property type="protein sequence ID" value="KAG2198190.1"/>
    <property type="molecule type" value="Genomic_DNA"/>
</dbReference>
<sequence>MSEDYVQWDVHATADVFTPRMEYDDPLQQFNESETQYYAPYNTHNTTNANHVVVTTPPLPPIIPSSSPILDSLDSLPSRATPTPTPPPPPTVSAPVSIPSSSATPIPDTIDEILPMTIIISDPKKHQDGAQGVYVTYLVTTATSVETFSSSKPRPVRRRYQDFDWLYATLSLEFPACIVPPLPEKHRLGDRFSSEFIQRRLLSLQWFLDRISRHPLLQKSQCTRIFLESIDFKNDQRAQTRIIPPSATLFESIGDTLINAFAKIKKPDEKFEEMKEMVGKLEDNLNIVERLYMRINKRQQDLQNDYANFASSIQGLSALEANITNSLHQFAETSKAYSQAMKEMTEKEELQFLNAIHELLAYCNAAKEVLKARDQKQLDFEELSGYLHQTIQERERIQHPERKYSQRSGGLHITEYVTDKYNDFIGVNRETLRRDKLRKLYDRVAELQGEVGRTNDESNGFSMQVMKEFDVFQKTKTLELKQGLLAYADCHIAFFQKGTEIWEKVLPVLESIDGVKGDGPVQT</sequence>
<dbReference type="PANTHER" id="PTHR45949:SF2">
    <property type="entry name" value="SORTING NEXIN-4"/>
    <property type="match status" value="1"/>
</dbReference>
<protein>
    <recommendedName>
        <fullName evidence="8">Sorting nexin-4</fullName>
    </recommendedName>
    <alternativeName>
        <fullName evidence="9">Autophagy-related protein 24</fullName>
    </alternativeName>
</protein>
<feature type="compositionally biased region" description="Pro residues" evidence="10">
    <location>
        <begin position="83"/>
        <end position="92"/>
    </location>
</feature>
<evidence type="ECO:0000313" key="12">
    <source>
        <dbReference type="EMBL" id="KAG2198190.1"/>
    </source>
</evidence>
<dbReference type="InterPro" id="IPR001683">
    <property type="entry name" value="PX_dom"/>
</dbReference>
<dbReference type="GO" id="GO:0034727">
    <property type="term" value="P:piecemeal microautophagy of the nucleus"/>
    <property type="evidence" value="ECO:0007669"/>
    <property type="project" value="TreeGrafter"/>
</dbReference>
<keyword evidence="7" id="KW-0472">Membrane</keyword>
<dbReference type="GO" id="GO:0015031">
    <property type="term" value="P:protein transport"/>
    <property type="evidence" value="ECO:0007669"/>
    <property type="project" value="TreeGrafter"/>
</dbReference>
<keyword evidence="6" id="KW-0446">Lipid-binding</keyword>
<evidence type="ECO:0000256" key="6">
    <source>
        <dbReference type="ARBA" id="ARBA00023121"/>
    </source>
</evidence>
<comment type="caution">
    <text evidence="12">The sequence shown here is derived from an EMBL/GenBank/DDBJ whole genome shotgun (WGS) entry which is preliminary data.</text>
</comment>
<evidence type="ECO:0000313" key="13">
    <source>
        <dbReference type="Proteomes" id="UP000603453"/>
    </source>
</evidence>
<evidence type="ECO:0000256" key="3">
    <source>
        <dbReference type="ARBA" id="ARBA00010883"/>
    </source>
</evidence>